<dbReference type="EMBL" id="ADVG01000002">
    <property type="protein sequence ID" value="EFH86410.1"/>
    <property type="molecule type" value="Genomic_DNA"/>
</dbReference>
<proteinExistence type="predicted"/>
<dbReference type="OrthoDB" id="516056at2"/>
<dbReference type="Proteomes" id="UP000004508">
    <property type="component" value="Unassembled WGS sequence"/>
</dbReference>
<comment type="caution">
    <text evidence="1">The sequence shown here is derived from an EMBL/GenBank/DDBJ whole genome shotgun (WGS) entry which is preliminary data.</text>
</comment>
<dbReference type="STRING" id="485913.Krac_7708"/>
<dbReference type="InParanoid" id="D6TKW0"/>
<sequence>MPKPQWRPISFLSMLATHIDGMLEADQEQYQTLLEAKGKPHILDDYTVGRVKNAFTTAKNDLPLFDEQLRRWGAEKTTDAQRQEIIRLKEQMRKLHEVVDQVLQLADGLAKGTIEKQLAKSDEELGIEYLMRMLGGEQKL</sequence>
<reference evidence="1 2" key="1">
    <citation type="journal article" date="2011" name="Stand. Genomic Sci.">
        <title>Non-contiguous finished genome sequence and contextual data of the filamentous soil bacterium Ktedonobacter racemifer type strain (SOSP1-21).</title>
        <authorList>
            <person name="Chang Y.J."/>
            <person name="Land M."/>
            <person name="Hauser L."/>
            <person name="Chertkov O."/>
            <person name="Del Rio T.G."/>
            <person name="Nolan M."/>
            <person name="Copeland A."/>
            <person name="Tice H."/>
            <person name="Cheng J.F."/>
            <person name="Lucas S."/>
            <person name="Han C."/>
            <person name="Goodwin L."/>
            <person name="Pitluck S."/>
            <person name="Ivanova N."/>
            <person name="Ovchinikova G."/>
            <person name="Pati A."/>
            <person name="Chen A."/>
            <person name="Palaniappan K."/>
            <person name="Mavromatis K."/>
            <person name="Liolios K."/>
            <person name="Brettin T."/>
            <person name="Fiebig A."/>
            <person name="Rohde M."/>
            <person name="Abt B."/>
            <person name="Goker M."/>
            <person name="Detter J.C."/>
            <person name="Woyke T."/>
            <person name="Bristow J."/>
            <person name="Eisen J.A."/>
            <person name="Markowitz V."/>
            <person name="Hugenholtz P."/>
            <person name="Kyrpides N.C."/>
            <person name="Klenk H.P."/>
            <person name="Lapidus A."/>
        </authorList>
    </citation>
    <scope>NUCLEOTIDE SEQUENCE [LARGE SCALE GENOMIC DNA]</scope>
    <source>
        <strain evidence="2">DSM 44963</strain>
    </source>
</reference>
<organism evidence="1 2">
    <name type="scientific">Ktedonobacter racemifer DSM 44963</name>
    <dbReference type="NCBI Taxonomy" id="485913"/>
    <lineage>
        <taxon>Bacteria</taxon>
        <taxon>Bacillati</taxon>
        <taxon>Chloroflexota</taxon>
        <taxon>Ktedonobacteria</taxon>
        <taxon>Ktedonobacterales</taxon>
        <taxon>Ktedonobacteraceae</taxon>
        <taxon>Ktedonobacter</taxon>
    </lineage>
</organism>
<accession>D6TKW0</accession>
<gene>
    <name evidence="1" type="ORF">Krac_7708</name>
</gene>
<protein>
    <submittedName>
        <fullName evidence="1">Uncharacterized protein</fullName>
    </submittedName>
</protein>
<name>D6TKW0_KTERA</name>
<dbReference type="RefSeq" id="WP_007910697.1">
    <property type="nucleotide sequence ID" value="NZ_ADVG01000002.1"/>
</dbReference>
<dbReference type="eggNOG" id="ENOG50334AR">
    <property type="taxonomic scope" value="Bacteria"/>
</dbReference>
<dbReference type="AlphaFoldDB" id="D6TKW0"/>
<keyword evidence="2" id="KW-1185">Reference proteome</keyword>
<evidence type="ECO:0000313" key="1">
    <source>
        <dbReference type="EMBL" id="EFH86410.1"/>
    </source>
</evidence>
<evidence type="ECO:0000313" key="2">
    <source>
        <dbReference type="Proteomes" id="UP000004508"/>
    </source>
</evidence>